<comment type="caution">
    <text evidence="6">The sequence shown here is derived from an EMBL/GenBank/DDBJ whole genome shotgun (WGS) entry which is preliminary data.</text>
</comment>
<accession>A0ABN7RIY4</accession>
<organism evidence="6 7">
    <name type="scientific">Thermobacillus xylanilyticus</name>
    <dbReference type="NCBI Taxonomy" id="76633"/>
    <lineage>
        <taxon>Bacteria</taxon>
        <taxon>Bacillati</taxon>
        <taxon>Bacillota</taxon>
        <taxon>Bacilli</taxon>
        <taxon>Bacillales</taxon>
        <taxon>Paenibacillaceae</taxon>
        <taxon>Thermobacillus</taxon>
    </lineage>
</organism>
<keyword evidence="6" id="KW-0969">Cilium</keyword>
<evidence type="ECO:0000313" key="6">
    <source>
        <dbReference type="EMBL" id="CAG5077898.1"/>
    </source>
</evidence>
<dbReference type="HAMAP" id="MF_00724">
    <property type="entry name" value="FliE"/>
    <property type="match status" value="1"/>
</dbReference>
<name>A0ABN7RIY4_THEXY</name>
<dbReference type="InterPro" id="IPR001624">
    <property type="entry name" value="FliE"/>
</dbReference>
<sequence>MIQGLTGAGSLLGTVAGVNRQTPAESMEQFNDYLKQAIDSVAQQENAVRQTTERFIVGEADVSELMIVSEQAKLSLQLTAQIRNKVIEAYQEIMRMQV</sequence>
<comment type="subcellular location">
    <subcellularLocation>
        <location evidence="1 4">Bacterial flagellum basal body</location>
    </subcellularLocation>
</comment>
<dbReference type="NCBIfam" id="TIGR00205">
    <property type="entry name" value="fliE"/>
    <property type="match status" value="1"/>
</dbReference>
<evidence type="ECO:0000256" key="3">
    <source>
        <dbReference type="ARBA" id="ARBA00023143"/>
    </source>
</evidence>
<gene>
    <name evidence="6" type="primary">txxe466-fliE</name>
    <name evidence="4" type="synonym">fliE</name>
    <name evidence="6" type="ORF">TXXE_01910</name>
</gene>
<dbReference type="Proteomes" id="UP000681526">
    <property type="component" value="Unassembled WGS sequence"/>
</dbReference>
<protein>
    <recommendedName>
        <fullName evidence="4 5">Flagellar hook-basal body complex protein FliE</fullName>
    </recommendedName>
</protein>
<reference evidence="6 7" key="1">
    <citation type="submission" date="2021-04" db="EMBL/GenBank/DDBJ databases">
        <authorList>
            <person name="Rakotoarivonina H."/>
        </authorList>
    </citation>
    <scope>NUCLEOTIDE SEQUENCE [LARGE SCALE GENOMIC DNA]</scope>
    <source>
        <strain evidence="6 7">XE</strain>
    </source>
</reference>
<dbReference type="PRINTS" id="PR01006">
    <property type="entry name" value="FLGHOOKFLIE"/>
</dbReference>
<dbReference type="EMBL" id="CAJRAY010000006">
    <property type="protein sequence ID" value="CAG5077898.1"/>
    <property type="molecule type" value="Genomic_DNA"/>
</dbReference>
<evidence type="ECO:0000256" key="5">
    <source>
        <dbReference type="NCBIfam" id="TIGR00205"/>
    </source>
</evidence>
<evidence type="ECO:0000256" key="4">
    <source>
        <dbReference type="HAMAP-Rule" id="MF_00724"/>
    </source>
</evidence>
<keyword evidence="7" id="KW-1185">Reference proteome</keyword>
<dbReference type="RefSeq" id="WP_213483251.1">
    <property type="nucleotide sequence ID" value="NZ_CAJRAY010000006.1"/>
</dbReference>
<evidence type="ECO:0000256" key="2">
    <source>
        <dbReference type="ARBA" id="ARBA00009272"/>
    </source>
</evidence>
<evidence type="ECO:0000313" key="7">
    <source>
        <dbReference type="Proteomes" id="UP000681526"/>
    </source>
</evidence>
<keyword evidence="6" id="KW-0966">Cell projection</keyword>
<dbReference type="PANTHER" id="PTHR34653:SF1">
    <property type="entry name" value="FLAGELLAR HOOK-BASAL BODY COMPLEX PROTEIN FLIE"/>
    <property type="match status" value="1"/>
</dbReference>
<evidence type="ECO:0000256" key="1">
    <source>
        <dbReference type="ARBA" id="ARBA00004117"/>
    </source>
</evidence>
<dbReference type="Pfam" id="PF02049">
    <property type="entry name" value="FliE"/>
    <property type="match status" value="1"/>
</dbReference>
<proteinExistence type="inferred from homology"/>
<keyword evidence="3 4" id="KW-0975">Bacterial flagellum</keyword>
<keyword evidence="6" id="KW-0282">Flagellum</keyword>
<dbReference type="PANTHER" id="PTHR34653">
    <property type="match status" value="1"/>
</dbReference>
<comment type="similarity">
    <text evidence="2 4">Belongs to the FliE family.</text>
</comment>